<dbReference type="KEGG" id="asc:ASAC_1336"/>
<dbReference type="Proteomes" id="UP000000346">
    <property type="component" value="Chromosome"/>
</dbReference>
<dbReference type="RefSeq" id="WP_013267253.1">
    <property type="nucleotide sequence ID" value="NC_014374.1"/>
</dbReference>
<reference evidence="1 2" key="1">
    <citation type="journal article" date="2010" name="Appl. Environ. Microbiol.">
        <title>The genome sequence of the crenarchaeon Acidilobus saccharovorans supports a new order, Acidilobales, and suggests an important ecological role in terrestrial acidic hot springs.</title>
        <authorList>
            <person name="Mardanov A.V."/>
            <person name="Svetlitchnyi V.A."/>
            <person name="Beletsky A.V."/>
            <person name="Prokofeva M.I."/>
            <person name="Bonch-Osmolovskaya E.A."/>
            <person name="Ravin N.V."/>
            <person name="Skryabin K.G."/>
        </authorList>
    </citation>
    <scope>NUCLEOTIDE SEQUENCE [LARGE SCALE GENOMIC DNA]</scope>
    <source>
        <strain evidence="2">DSM 16705 / JCM 18335 / VKM B-2471 / 345-15</strain>
    </source>
</reference>
<gene>
    <name evidence="1" type="ordered locus">ASAC_1336</name>
</gene>
<evidence type="ECO:0000313" key="2">
    <source>
        <dbReference type="Proteomes" id="UP000000346"/>
    </source>
</evidence>
<name>D9Q353_ACIS3</name>
<proteinExistence type="predicted"/>
<dbReference type="HOGENOM" id="CLU_2874874_0_0_2"/>
<protein>
    <submittedName>
        <fullName evidence="1">Uncharacterized protein</fullName>
    </submittedName>
</protein>
<organism evidence="1 2">
    <name type="scientific">Acidilobus saccharovorans (strain DSM 16705 / JCM 18335 / VKM B-2471 / 345-15)</name>
    <dbReference type="NCBI Taxonomy" id="666510"/>
    <lineage>
        <taxon>Archaea</taxon>
        <taxon>Thermoproteota</taxon>
        <taxon>Thermoprotei</taxon>
        <taxon>Acidilobales</taxon>
        <taxon>Acidilobaceae</taxon>
        <taxon>Acidilobus</taxon>
    </lineage>
</organism>
<evidence type="ECO:0000313" key="1">
    <source>
        <dbReference type="EMBL" id="ADL19741.1"/>
    </source>
</evidence>
<dbReference type="EMBL" id="CP001742">
    <property type="protein sequence ID" value="ADL19741.1"/>
    <property type="molecule type" value="Genomic_DNA"/>
</dbReference>
<dbReference type="AlphaFoldDB" id="D9Q353"/>
<dbReference type="GeneID" id="9499592"/>
<dbReference type="OrthoDB" id="381104at2157"/>
<accession>D9Q353</accession>
<dbReference type="InParanoid" id="D9Q353"/>
<keyword evidence="2" id="KW-1185">Reference proteome</keyword>
<sequence>MYVAQGLAFLASLAWVLATHHVSLASLAGTVGVSMIDDVIIAAAPLLMKALKAAGIIKGSGPA</sequence>